<evidence type="ECO:0000256" key="7">
    <source>
        <dbReference type="ARBA" id="ARBA00022695"/>
    </source>
</evidence>
<dbReference type="EC" id="2.7.7.12" evidence="10"/>
<dbReference type="HAMAP" id="MF_00571">
    <property type="entry name" value="GalP_UDP_trans"/>
    <property type="match status" value="1"/>
</dbReference>
<sequence length="496" mass="57772">MGIDHVIHQFVRHIIKEGPWEEIDQTYLENRVLYFIGVSELKELKEEKVFEGSVLELVDQLVETAITTEHIKNTEYEIECLRGQLMDLMAPSPSKINSQFNKLYEEDPEIATQYFFELSQKTDYIKTRDIAKNIEFPVATEYGDLEITINLSRPEKDPKQIASSINQRSIDYPKCMLCMENEGYAGRSGYPNRFNHRIIRTKLNNESWGFQYSPYAYYNEHAIVFSEKHVPMKIGKQTFERLLSIIDWLPHYFVGSNADLPIVGGSILSHDHYQAGRFTFPIEKNEIEFEFTLPQFKQVKAGIVKWPMSVIRISGEKKEELVEVADFILKKWQIYSDKNLSIVAKTADGIEHHTITPIARKRNDLFEIDLVLRDNNVSEEFPDGIFHPHQELHHIKKENIGLIEVMGLAILPPRLYREMIEVRKYLLNQKNNIEGYHLKWAEKIKETNEITAANVDDIVNQEIGYVFLKVLQDAGVYKRDTVGMLGFKRFISFLSE</sequence>
<feature type="domain" description="Galactose-1-phosphate uridyl transferase N-terminal" evidence="11">
    <location>
        <begin position="20"/>
        <end position="231"/>
    </location>
</feature>
<comment type="subcellular location">
    <subcellularLocation>
        <location evidence="2 10">Cytoplasm</location>
    </subcellularLocation>
</comment>
<keyword evidence="7 10" id="KW-0548">Nucleotidyltransferase</keyword>
<evidence type="ECO:0000256" key="10">
    <source>
        <dbReference type="HAMAP-Rule" id="MF_00571"/>
    </source>
</evidence>
<dbReference type="AlphaFoldDB" id="A0A369AW71"/>
<dbReference type="Pfam" id="PF01087">
    <property type="entry name" value="GalP_UDP_transf"/>
    <property type="match status" value="1"/>
</dbReference>
<dbReference type="UniPathway" id="UPA00214"/>
<dbReference type="GO" id="GO:0008108">
    <property type="term" value="F:UDP-glucose:hexose-1-phosphate uridylyltransferase activity"/>
    <property type="evidence" value="ECO:0007669"/>
    <property type="project" value="UniProtKB-UniRule"/>
</dbReference>
<feature type="domain" description="Galactose-1-phosphate uridyl transferase C-terminal" evidence="12">
    <location>
        <begin position="249"/>
        <end position="441"/>
    </location>
</feature>
<evidence type="ECO:0000256" key="4">
    <source>
        <dbReference type="ARBA" id="ARBA00008706"/>
    </source>
</evidence>
<comment type="similarity">
    <text evidence="4 10">Belongs to the galactose-1-phosphate uridylyltransferase type 2 family.</text>
</comment>
<gene>
    <name evidence="10" type="primary">galT</name>
    <name evidence="13" type="ORF">CBF32_07250</name>
</gene>
<dbReference type="PANTHER" id="PTHR39191">
    <property type="entry name" value="GALACTOSE-1-PHOSPHATE URIDYLYLTRANSFERASE"/>
    <property type="match status" value="1"/>
</dbReference>
<evidence type="ECO:0000256" key="9">
    <source>
        <dbReference type="ARBA" id="ARBA00023277"/>
    </source>
</evidence>
<dbReference type="PROSITE" id="PS01163">
    <property type="entry name" value="GAL_P_UDP_TRANSF_II"/>
    <property type="match status" value="1"/>
</dbReference>
<dbReference type="PIRSF" id="PIRSF006005">
    <property type="entry name" value="GalT_BS"/>
    <property type="match status" value="1"/>
</dbReference>
<dbReference type="InterPro" id="IPR005849">
    <property type="entry name" value="GalP_Utransf_N"/>
</dbReference>
<dbReference type="RefSeq" id="WP_114289666.1">
    <property type="nucleotide sequence ID" value="NZ_CP081461.1"/>
</dbReference>
<dbReference type="InterPro" id="IPR023425">
    <property type="entry name" value="GalP_uridyl_Trfase_II_CS"/>
</dbReference>
<dbReference type="Pfam" id="PF02744">
    <property type="entry name" value="GalP_UDP_tr_C"/>
    <property type="match status" value="1"/>
</dbReference>
<evidence type="ECO:0000313" key="13">
    <source>
        <dbReference type="EMBL" id="RSU01786.1"/>
    </source>
</evidence>
<dbReference type="NCBIfam" id="NF003633">
    <property type="entry name" value="PRK05270.2-2"/>
    <property type="match status" value="1"/>
</dbReference>
<evidence type="ECO:0000256" key="8">
    <source>
        <dbReference type="ARBA" id="ARBA00023144"/>
    </source>
</evidence>
<reference evidence="13 14" key="1">
    <citation type="submission" date="2017-05" db="EMBL/GenBank/DDBJ databases">
        <title>Vagococcus spp. assemblies.</title>
        <authorList>
            <person name="Gulvik C.A."/>
        </authorList>
    </citation>
    <scope>NUCLEOTIDE SEQUENCE [LARGE SCALE GENOMIC DNA]</scope>
    <source>
        <strain evidence="13 14">NCFB 2497</strain>
    </source>
</reference>
<dbReference type="GeneID" id="63146450"/>
<comment type="catalytic activity">
    <reaction evidence="1 10">
        <text>alpha-D-galactose 1-phosphate + UDP-alpha-D-glucose = alpha-D-glucose 1-phosphate + UDP-alpha-D-galactose</text>
        <dbReference type="Rhea" id="RHEA:13989"/>
        <dbReference type="ChEBI" id="CHEBI:58336"/>
        <dbReference type="ChEBI" id="CHEBI:58601"/>
        <dbReference type="ChEBI" id="CHEBI:58885"/>
        <dbReference type="ChEBI" id="CHEBI:66914"/>
        <dbReference type="EC" id="2.7.7.12"/>
    </reaction>
</comment>
<dbReference type="PANTHER" id="PTHR39191:SF1">
    <property type="entry name" value="DUF4922 DOMAIN-CONTAINING PROTEIN"/>
    <property type="match status" value="1"/>
</dbReference>
<dbReference type="NCBIfam" id="NF003629">
    <property type="entry name" value="PRK05270.1-2"/>
    <property type="match status" value="1"/>
</dbReference>
<dbReference type="EMBL" id="NGJX01000006">
    <property type="protein sequence ID" value="RSU01786.1"/>
    <property type="molecule type" value="Genomic_DNA"/>
</dbReference>
<keyword evidence="6 10" id="KW-0808">Transferase</keyword>
<comment type="pathway">
    <text evidence="3 10">Carbohydrate metabolism; galactose metabolism.</text>
</comment>
<evidence type="ECO:0000256" key="6">
    <source>
        <dbReference type="ARBA" id="ARBA00022679"/>
    </source>
</evidence>
<dbReference type="Proteomes" id="UP000288197">
    <property type="component" value="Unassembled WGS sequence"/>
</dbReference>
<name>A0A369AW71_9ENTE</name>
<evidence type="ECO:0000256" key="2">
    <source>
        <dbReference type="ARBA" id="ARBA00004496"/>
    </source>
</evidence>
<dbReference type="InterPro" id="IPR000766">
    <property type="entry name" value="GalP_uridyl_Trfase_II"/>
</dbReference>
<dbReference type="OrthoDB" id="2293at2"/>
<keyword evidence="5 10" id="KW-0963">Cytoplasm</keyword>
<keyword evidence="8 10" id="KW-0299">Galactose metabolism</keyword>
<evidence type="ECO:0000313" key="14">
    <source>
        <dbReference type="Proteomes" id="UP000288197"/>
    </source>
</evidence>
<dbReference type="GO" id="GO:0005737">
    <property type="term" value="C:cytoplasm"/>
    <property type="evidence" value="ECO:0007669"/>
    <property type="project" value="UniProtKB-SubCell"/>
</dbReference>
<evidence type="ECO:0000256" key="3">
    <source>
        <dbReference type="ARBA" id="ARBA00004947"/>
    </source>
</evidence>
<dbReference type="GO" id="GO:0006012">
    <property type="term" value="P:galactose metabolic process"/>
    <property type="evidence" value="ECO:0007669"/>
    <property type="project" value="UniProtKB-UniRule"/>
</dbReference>
<evidence type="ECO:0000259" key="11">
    <source>
        <dbReference type="Pfam" id="PF01087"/>
    </source>
</evidence>
<evidence type="ECO:0000256" key="5">
    <source>
        <dbReference type="ARBA" id="ARBA00022490"/>
    </source>
</evidence>
<organism evidence="13 14">
    <name type="scientific">Vagococcus fluvialis</name>
    <dbReference type="NCBI Taxonomy" id="2738"/>
    <lineage>
        <taxon>Bacteria</taxon>
        <taxon>Bacillati</taxon>
        <taxon>Bacillota</taxon>
        <taxon>Bacilli</taxon>
        <taxon>Lactobacillales</taxon>
        <taxon>Enterococcaceae</taxon>
        <taxon>Vagococcus</taxon>
    </lineage>
</organism>
<proteinExistence type="inferred from homology"/>
<evidence type="ECO:0000256" key="1">
    <source>
        <dbReference type="ARBA" id="ARBA00001107"/>
    </source>
</evidence>
<comment type="caution">
    <text evidence="13">The sequence shown here is derived from an EMBL/GenBank/DDBJ whole genome shotgun (WGS) entry which is preliminary data.</text>
</comment>
<keyword evidence="9 10" id="KW-0119">Carbohydrate metabolism</keyword>
<keyword evidence="14" id="KW-1185">Reference proteome</keyword>
<protein>
    <recommendedName>
        <fullName evidence="10">Galactose-1-phosphate uridylyltransferase</fullName>
        <shortName evidence="10">Gal-1-P uridylyltransferase</shortName>
        <ecNumber evidence="10">2.7.7.12</ecNumber>
    </recommendedName>
    <alternativeName>
        <fullName evidence="10">UDP-glucose--hexose-1-phosphate uridylyltransferase</fullName>
    </alternativeName>
</protein>
<dbReference type="InterPro" id="IPR005850">
    <property type="entry name" value="GalP_Utransf_C"/>
</dbReference>
<dbReference type="NCBIfam" id="TIGR01239">
    <property type="entry name" value="galT_2"/>
    <property type="match status" value="1"/>
</dbReference>
<evidence type="ECO:0000259" key="12">
    <source>
        <dbReference type="Pfam" id="PF02744"/>
    </source>
</evidence>
<accession>A0A369AW71</accession>